<name>A0A0F9T653_9ZZZZ</name>
<evidence type="ECO:0000313" key="2">
    <source>
        <dbReference type="EMBL" id="KKN44421.1"/>
    </source>
</evidence>
<feature type="region of interest" description="Disordered" evidence="1">
    <location>
        <begin position="105"/>
        <end position="132"/>
    </location>
</feature>
<comment type="caution">
    <text evidence="2">The sequence shown here is derived from an EMBL/GenBank/DDBJ whole genome shotgun (WGS) entry which is preliminary data.</text>
</comment>
<reference evidence="2" key="1">
    <citation type="journal article" date="2015" name="Nature">
        <title>Complex archaea that bridge the gap between prokaryotes and eukaryotes.</title>
        <authorList>
            <person name="Spang A."/>
            <person name="Saw J.H."/>
            <person name="Jorgensen S.L."/>
            <person name="Zaremba-Niedzwiedzka K."/>
            <person name="Martijn J."/>
            <person name="Lind A.E."/>
            <person name="van Eijk R."/>
            <person name="Schleper C."/>
            <person name="Guy L."/>
            <person name="Ettema T.J."/>
        </authorList>
    </citation>
    <scope>NUCLEOTIDE SEQUENCE</scope>
</reference>
<feature type="compositionally biased region" description="Basic and acidic residues" evidence="1">
    <location>
        <begin position="105"/>
        <end position="119"/>
    </location>
</feature>
<dbReference type="EMBL" id="LAZR01001453">
    <property type="protein sequence ID" value="KKN44421.1"/>
    <property type="molecule type" value="Genomic_DNA"/>
</dbReference>
<sequence length="166" mass="19349">MAKSLKKQLNRALGFDEISFIIPHVFLPPRFKKVSRNRNMIMFMDMDTVLHVKWEGSRQDEHHPLTPGACRRLFKECISNMKRYRKDLDAFSRFVDNEAEVPFWDPRRDSLNKDQEEKPAPSVEEEEQEEKIVAVVGPNGKLVQGKISDFLEEEMGGESPIPFGWE</sequence>
<evidence type="ECO:0000256" key="1">
    <source>
        <dbReference type="SAM" id="MobiDB-lite"/>
    </source>
</evidence>
<dbReference type="AlphaFoldDB" id="A0A0F9T653"/>
<organism evidence="2">
    <name type="scientific">marine sediment metagenome</name>
    <dbReference type="NCBI Taxonomy" id="412755"/>
    <lineage>
        <taxon>unclassified sequences</taxon>
        <taxon>metagenomes</taxon>
        <taxon>ecological metagenomes</taxon>
    </lineage>
</organism>
<protein>
    <submittedName>
        <fullName evidence="2">Uncharacterized protein</fullName>
    </submittedName>
</protein>
<proteinExistence type="predicted"/>
<accession>A0A0F9T653</accession>
<gene>
    <name evidence="2" type="ORF">LCGC14_0693360</name>
</gene>